<accession>A0A6I3S3T0</accession>
<dbReference type="GO" id="GO:1990351">
    <property type="term" value="C:transporter complex"/>
    <property type="evidence" value="ECO:0007669"/>
    <property type="project" value="TreeGrafter"/>
</dbReference>
<evidence type="ECO:0000256" key="2">
    <source>
        <dbReference type="ARBA" id="ARBA00023136"/>
    </source>
</evidence>
<dbReference type="GO" id="GO:0001530">
    <property type="term" value="F:lipopolysaccharide binding"/>
    <property type="evidence" value="ECO:0007669"/>
    <property type="project" value="TreeGrafter"/>
</dbReference>
<comment type="subunit">
    <text evidence="6">Component of the lipopolysaccharide transport and assembly complex. Interacts with LptD.</text>
</comment>
<dbReference type="GO" id="GO:0043165">
    <property type="term" value="P:Gram-negative-bacterium-type cell outer membrane assembly"/>
    <property type="evidence" value="ECO:0007669"/>
    <property type="project" value="UniProtKB-UniRule"/>
</dbReference>
<comment type="function">
    <text evidence="6">Together with LptD, is involved in the assembly of lipopolysaccharide (LPS) at the surface of the outer membrane. Required for the proper assembly of LptD. Binds LPS and may serve as the LPS recognition site at the outer membrane.</text>
</comment>
<keyword evidence="4 6" id="KW-0998">Cell outer membrane</keyword>
<dbReference type="PANTHER" id="PTHR38098">
    <property type="entry name" value="LPS-ASSEMBLY LIPOPROTEIN LPTE"/>
    <property type="match status" value="1"/>
</dbReference>
<evidence type="ECO:0000313" key="7">
    <source>
        <dbReference type="EMBL" id="MTU43709.1"/>
    </source>
</evidence>
<keyword evidence="5" id="KW-0449">Lipoprotein</keyword>
<protein>
    <recommendedName>
        <fullName evidence="6">LPS-assembly lipoprotein LptE</fullName>
    </recommendedName>
</protein>
<dbReference type="EMBL" id="WNCL01000026">
    <property type="protein sequence ID" value="MTU43709.1"/>
    <property type="molecule type" value="Genomic_DNA"/>
</dbReference>
<proteinExistence type="inferred from homology"/>
<sequence length="177" mass="20025">MNYIGLTRRSFILGLSALGLSGCGWHLRGKQNVPFKTIYIALGENSAVRATIRRNLEAQTEVKVVNDRKEAEAIFELLGQSRGSNVLAYNSDGRARIYSLRLTNTFRVVLQNGVELLPTTTVSATRELIRDESDENGRANQERLLYEEMEQSCIHQMVNRMTHISEEAVQKGMHELE</sequence>
<evidence type="ECO:0000256" key="5">
    <source>
        <dbReference type="ARBA" id="ARBA00023288"/>
    </source>
</evidence>
<dbReference type="Pfam" id="PF04390">
    <property type="entry name" value="LptE"/>
    <property type="match status" value="1"/>
</dbReference>
<dbReference type="InterPro" id="IPR007485">
    <property type="entry name" value="LPS_assembly_LptE"/>
</dbReference>
<evidence type="ECO:0000256" key="6">
    <source>
        <dbReference type="HAMAP-Rule" id="MF_01186"/>
    </source>
</evidence>
<name>A0A6I3S3T0_9BURK</name>
<keyword evidence="2 6" id="KW-0472">Membrane</keyword>
<evidence type="ECO:0000256" key="1">
    <source>
        <dbReference type="ARBA" id="ARBA00022729"/>
    </source>
</evidence>
<reference evidence="7 8" key="1">
    <citation type="journal article" date="2019" name="Nat. Med.">
        <title>A library of human gut bacterial isolates paired with longitudinal multiomics data enables mechanistic microbiome research.</title>
        <authorList>
            <person name="Poyet M."/>
            <person name="Groussin M."/>
            <person name="Gibbons S.M."/>
            <person name="Avila-Pacheco J."/>
            <person name="Jiang X."/>
            <person name="Kearney S.M."/>
            <person name="Perrotta A.R."/>
            <person name="Berdy B."/>
            <person name="Zhao S."/>
            <person name="Lieberman T.D."/>
            <person name="Swanson P.K."/>
            <person name="Smith M."/>
            <person name="Roesemann S."/>
            <person name="Alexander J.E."/>
            <person name="Rich S.A."/>
            <person name="Livny J."/>
            <person name="Vlamakis H."/>
            <person name="Clish C."/>
            <person name="Bullock K."/>
            <person name="Deik A."/>
            <person name="Scott J."/>
            <person name="Pierce K.A."/>
            <person name="Xavier R.J."/>
            <person name="Alm E.J."/>
        </authorList>
    </citation>
    <scope>NUCLEOTIDE SEQUENCE [LARGE SCALE GENOMIC DNA]</scope>
    <source>
        <strain evidence="7 8">BIOML-A2</strain>
    </source>
</reference>
<dbReference type="AlphaFoldDB" id="A0A6I3S3T0"/>
<dbReference type="Proteomes" id="UP000462362">
    <property type="component" value="Unassembled WGS sequence"/>
</dbReference>
<evidence type="ECO:0000256" key="4">
    <source>
        <dbReference type="ARBA" id="ARBA00023237"/>
    </source>
</evidence>
<keyword evidence="1" id="KW-0732">Signal</keyword>
<gene>
    <name evidence="6" type="primary">lptE</name>
    <name evidence="7" type="ORF">GMD42_08765</name>
</gene>
<evidence type="ECO:0000313" key="8">
    <source>
        <dbReference type="Proteomes" id="UP000462362"/>
    </source>
</evidence>
<dbReference type="HAMAP" id="MF_01186">
    <property type="entry name" value="LPS_assembly_LptE"/>
    <property type="match status" value="1"/>
</dbReference>
<evidence type="ECO:0000256" key="3">
    <source>
        <dbReference type="ARBA" id="ARBA00023139"/>
    </source>
</evidence>
<keyword evidence="3" id="KW-0564">Palmitate</keyword>
<comment type="similarity">
    <text evidence="6">Belongs to the LptE lipoprotein family.</text>
</comment>
<dbReference type="Gene3D" id="3.30.160.150">
    <property type="entry name" value="Lipoprotein like domain"/>
    <property type="match status" value="1"/>
</dbReference>
<dbReference type="RefSeq" id="WP_021868383.1">
    <property type="nucleotide sequence ID" value="NZ_CAKVUT010000051.1"/>
</dbReference>
<organism evidence="7 8">
    <name type="scientific">Parasutterella excrementihominis</name>
    <dbReference type="NCBI Taxonomy" id="487175"/>
    <lineage>
        <taxon>Bacteria</taxon>
        <taxon>Pseudomonadati</taxon>
        <taxon>Pseudomonadota</taxon>
        <taxon>Betaproteobacteria</taxon>
        <taxon>Burkholderiales</taxon>
        <taxon>Sutterellaceae</taxon>
        <taxon>Parasutterella</taxon>
    </lineage>
</organism>
<dbReference type="PANTHER" id="PTHR38098:SF1">
    <property type="entry name" value="LPS-ASSEMBLY LIPOPROTEIN LPTE"/>
    <property type="match status" value="1"/>
</dbReference>
<dbReference type="GO" id="GO:0009279">
    <property type="term" value="C:cell outer membrane"/>
    <property type="evidence" value="ECO:0007669"/>
    <property type="project" value="UniProtKB-UniRule"/>
</dbReference>
<comment type="caution">
    <text evidence="7">The sequence shown here is derived from an EMBL/GenBank/DDBJ whole genome shotgun (WGS) entry which is preliminary data.</text>
</comment>
<dbReference type="GO" id="GO:0015920">
    <property type="term" value="P:lipopolysaccharide transport"/>
    <property type="evidence" value="ECO:0007669"/>
    <property type="project" value="TreeGrafter"/>
</dbReference>